<keyword evidence="1" id="KW-1133">Transmembrane helix</keyword>
<feature type="transmembrane region" description="Helical" evidence="1">
    <location>
        <begin position="41"/>
        <end position="60"/>
    </location>
</feature>
<evidence type="ECO:0000313" key="2">
    <source>
        <dbReference type="EMBL" id="RQG90964.1"/>
    </source>
</evidence>
<dbReference type="AlphaFoldDB" id="A0A3N6LTX7"/>
<comment type="caution">
    <text evidence="2">The sequence shown here is derived from an EMBL/GenBank/DDBJ whole genome shotgun (WGS) entry which is preliminary data.</text>
</comment>
<protein>
    <submittedName>
        <fullName evidence="2">Uncharacterized protein</fullName>
    </submittedName>
</protein>
<gene>
    <name evidence="2" type="ORF">EA473_19460</name>
</gene>
<evidence type="ECO:0000313" key="3">
    <source>
        <dbReference type="Proteomes" id="UP000282323"/>
    </source>
</evidence>
<feature type="transmembrane region" description="Helical" evidence="1">
    <location>
        <begin position="66"/>
        <end position="95"/>
    </location>
</feature>
<keyword evidence="1" id="KW-0472">Membrane</keyword>
<evidence type="ECO:0000256" key="1">
    <source>
        <dbReference type="SAM" id="Phobius"/>
    </source>
</evidence>
<reference evidence="2 3" key="1">
    <citation type="submission" date="2018-10" db="EMBL/GenBank/DDBJ databases">
        <title>Natrarchaeobius chitinivorans gen. nov., sp. nov., and Natrarchaeobius haloalkaliphilus sp. nov., alkaliphilic, chitin-utilizing haloarchaea from hypersaline alkaline lakes.</title>
        <authorList>
            <person name="Sorokin D.Y."/>
            <person name="Elcheninov A.G."/>
            <person name="Kostrikina N.A."/>
            <person name="Bale N.J."/>
            <person name="Sinninghe Damste J.S."/>
            <person name="Khijniak T.V."/>
            <person name="Kublanov I.V."/>
            <person name="Toshchakov S.V."/>
        </authorList>
    </citation>
    <scope>NUCLEOTIDE SEQUENCE [LARGE SCALE GENOMIC DNA]</scope>
    <source>
        <strain evidence="2 3">AArcht4T</strain>
    </source>
</reference>
<dbReference type="Proteomes" id="UP000282323">
    <property type="component" value="Unassembled WGS sequence"/>
</dbReference>
<dbReference type="RefSeq" id="WP_124197241.1">
    <property type="nucleotide sequence ID" value="NZ_REGA01000022.1"/>
</dbReference>
<keyword evidence="1" id="KW-0812">Transmembrane</keyword>
<dbReference type="OrthoDB" id="205602at2157"/>
<organism evidence="2 3">
    <name type="scientific">Natrarchaeobius chitinivorans</name>
    <dbReference type="NCBI Taxonomy" id="1679083"/>
    <lineage>
        <taxon>Archaea</taxon>
        <taxon>Methanobacteriati</taxon>
        <taxon>Methanobacteriota</taxon>
        <taxon>Stenosarchaea group</taxon>
        <taxon>Halobacteria</taxon>
        <taxon>Halobacteriales</taxon>
        <taxon>Natrialbaceae</taxon>
        <taxon>Natrarchaeobius</taxon>
    </lineage>
</organism>
<proteinExistence type="predicted"/>
<dbReference type="EMBL" id="REGA01000022">
    <property type="protein sequence ID" value="RQG90964.1"/>
    <property type="molecule type" value="Genomic_DNA"/>
</dbReference>
<keyword evidence="3" id="KW-1185">Reference proteome</keyword>
<accession>A0A3N6LTX7</accession>
<sequence length="118" mass="11917">MTEQVDVQELAIGVGTVIAFALYGYGSVVNETILGVDATDLAILAFAGTFLAVATLHGAYGRRDFALAHAVAGVGLALVAVGSSGVYVLIGFLLLAGGGGYVARETLRVRKDASDATG</sequence>
<name>A0A3N6LTX7_NATCH</name>
<feature type="transmembrane region" description="Helical" evidence="1">
    <location>
        <begin position="12"/>
        <end position="29"/>
    </location>
</feature>